<evidence type="ECO:0000313" key="10">
    <source>
        <dbReference type="Proteomes" id="UP000269438"/>
    </source>
</evidence>
<comment type="similarity">
    <text evidence="4">Belongs to the peptidase S8 family.</text>
</comment>
<dbReference type="Proteomes" id="UP000269438">
    <property type="component" value="Unassembled WGS sequence"/>
</dbReference>
<keyword evidence="7" id="KW-0732">Signal</keyword>
<keyword evidence="10" id="KW-1185">Reference proteome</keyword>
<protein>
    <recommendedName>
        <fullName evidence="8">Peptidase S8/S53 domain-containing protein</fullName>
    </recommendedName>
</protein>
<dbReference type="InterPro" id="IPR015500">
    <property type="entry name" value="Peptidase_S8_subtilisin-rel"/>
</dbReference>
<keyword evidence="2 4" id="KW-0378">Hydrolase</keyword>
<dbReference type="AlphaFoldDB" id="A0A3L7ANG5"/>
<evidence type="ECO:0000256" key="5">
    <source>
        <dbReference type="SAM" id="MobiDB-lite"/>
    </source>
</evidence>
<accession>A0A3L7ANG5</accession>
<feature type="compositionally biased region" description="Basic and acidic residues" evidence="5">
    <location>
        <begin position="533"/>
        <end position="543"/>
    </location>
</feature>
<feature type="active site" description="Charge relay system" evidence="4">
    <location>
        <position position="307"/>
    </location>
</feature>
<evidence type="ECO:0000256" key="3">
    <source>
        <dbReference type="ARBA" id="ARBA00022825"/>
    </source>
</evidence>
<feature type="active site" description="Charge relay system" evidence="4">
    <location>
        <position position="78"/>
    </location>
</feature>
<dbReference type="GO" id="GO:0016485">
    <property type="term" value="P:protein processing"/>
    <property type="evidence" value="ECO:0007669"/>
    <property type="project" value="TreeGrafter"/>
</dbReference>
<evidence type="ECO:0000256" key="6">
    <source>
        <dbReference type="SAM" id="Phobius"/>
    </source>
</evidence>
<gene>
    <name evidence="9" type="ORF">D9V34_09475</name>
</gene>
<proteinExistence type="inferred from homology"/>
<dbReference type="GO" id="GO:0004252">
    <property type="term" value="F:serine-type endopeptidase activity"/>
    <property type="evidence" value="ECO:0007669"/>
    <property type="project" value="UniProtKB-UniRule"/>
</dbReference>
<feature type="region of interest" description="Disordered" evidence="5">
    <location>
        <begin position="380"/>
        <end position="401"/>
    </location>
</feature>
<dbReference type="Pfam" id="PF00082">
    <property type="entry name" value="Peptidase_S8"/>
    <property type="match status" value="1"/>
</dbReference>
<dbReference type="InterPro" id="IPR000209">
    <property type="entry name" value="Peptidase_S8/S53_dom"/>
</dbReference>
<feature type="chain" id="PRO_5017961384" description="Peptidase S8/S53 domain-containing protein" evidence="7">
    <location>
        <begin position="40"/>
        <end position="543"/>
    </location>
</feature>
<keyword evidence="1 4" id="KW-0645">Protease</keyword>
<organism evidence="9 10">
    <name type="scientific">Mycetocola lacteus</name>
    <dbReference type="NCBI Taxonomy" id="76637"/>
    <lineage>
        <taxon>Bacteria</taxon>
        <taxon>Bacillati</taxon>
        <taxon>Actinomycetota</taxon>
        <taxon>Actinomycetes</taxon>
        <taxon>Micrococcales</taxon>
        <taxon>Microbacteriaceae</taxon>
        <taxon>Mycetocola</taxon>
    </lineage>
</organism>
<feature type="transmembrane region" description="Helical" evidence="6">
    <location>
        <begin position="440"/>
        <end position="465"/>
    </location>
</feature>
<feature type="signal peptide" evidence="7">
    <location>
        <begin position="1"/>
        <end position="39"/>
    </location>
</feature>
<evidence type="ECO:0000259" key="8">
    <source>
        <dbReference type="Pfam" id="PF00082"/>
    </source>
</evidence>
<evidence type="ECO:0000256" key="1">
    <source>
        <dbReference type="ARBA" id="ARBA00022670"/>
    </source>
</evidence>
<keyword evidence="6" id="KW-1133">Transmembrane helix</keyword>
<dbReference type="InterPro" id="IPR036852">
    <property type="entry name" value="Peptidase_S8/S53_dom_sf"/>
</dbReference>
<reference evidence="9 10" key="1">
    <citation type="submission" date="2018-10" db="EMBL/GenBank/DDBJ databases">
        <authorList>
            <person name="Li J."/>
        </authorList>
    </citation>
    <scope>NUCLEOTIDE SEQUENCE [LARGE SCALE GENOMIC DNA]</scope>
    <source>
        <strain evidence="9 10">JCM 11654</strain>
    </source>
</reference>
<dbReference type="PROSITE" id="PS51892">
    <property type="entry name" value="SUBTILASE"/>
    <property type="match status" value="1"/>
</dbReference>
<feature type="active site" description="Charge relay system" evidence="4">
    <location>
        <position position="121"/>
    </location>
</feature>
<keyword evidence="3 4" id="KW-0720">Serine protease</keyword>
<evidence type="ECO:0000256" key="2">
    <source>
        <dbReference type="ARBA" id="ARBA00022801"/>
    </source>
</evidence>
<evidence type="ECO:0000313" key="9">
    <source>
        <dbReference type="EMBL" id="RLP82043.1"/>
    </source>
</evidence>
<dbReference type="SUPFAM" id="SSF52743">
    <property type="entry name" value="Subtilisin-like"/>
    <property type="match status" value="1"/>
</dbReference>
<feature type="domain" description="Peptidase S8/S53" evidence="8">
    <location>
        <begin position="69"/>
        <end position="358"/>
    </location>
</feature>
<comment type="caution">
    <text evidence="9">The sequence shown here is derived from an EMBL/GenBank/DDBJ whole genome shotgun (WGS) entry which is preliminary data.</text>
</comment>
<dbReference type="PANTHER" id="PTHR42884">
    <property type="entry name" value="PROPROTEIN CONVERTASE SUBTILISIN/KEXIN-RELATED"/>
    <property type="match status" value="1"/>
</dbReference>
<name>A0A3L7ANG5_9MICO</name>
<dbReference type="PRINTS" id="PR00723">
    <property type="entry name" value="SUBTILISIN"/>
</dbReference>
<evidence type="ECO:0000256" key="4">
    <source>
        <dbReference type="PROSITE-ProRule" id="PRU01240"/>
    </source>
</evidence>
<evidence type="ECO:0000256" key="7">
    <source>
        <dbReference type="SAM" id="SignalP"/>
    </source>
</evidence>
<keyword evidence="6" id="KW-0812">Transmembrane</keyword>
<keyword evidence="6" id="KW-0472">Membrane</keyword>
<dbReference type="PANTHER" id="PTHR42884:SF14">
    <property type="entry name" value="NEUROENDOCRINE CONVERTASE 1"/>
    <property type="match status" value="1"/>
</dbReference>
<dbReference type="EMBL" id="RCUY01000009">
    <property type="protein sequence ID" value="RLP82043.1"/>
    <property type="molecule type" value="Genomic_DNA"/>
</dbReference>
<sequence>MHPKREYIKRLQASIQVKGFVTTALTVALLSVPPMAAHAASPSGEERTAALWYVDALGIPAAKAEGLTGKGMRIAVVDDGINLQASELQGANINVHGNYCLNQDTGKPIPADSPDGAISQHGTSVVAMLVGNGRASDGGLGTVGIVPDAQIDFYAAGPLVTEEQEAAGWDKICPSSQGSDGAFSGDAWRNAMNDAVSSGASFVSVSLAGSVTTFKQGLVDAGRLGVTVVASALNPGNDSLGVGAFPAAGNGTVAVNAVGRDNKVIGRSDGFGGGLQVGNGNMTVGAPGVRILSMNAQWQPTIEHGTSYAAPLLTGALVLTSQKYPKATHNQLLQSLINTTDKSLRDGALSWENDLGYGIASLPEMLSRDPSGFPDVNPIFVDDPSDPRCKGPRSSAQPTTMEKCRWAQYPTAQEIKDAKSSSNPIAKPEDNTKKSQSSGFLTLISAIGAGIVVLVAAGVSIPMLVRRRRRRSATFVQVEGAGLQQTGPNYPVTGPGAGDPKNAGVQKAPIHPGSAPIRPAHGQGTNTLSDAPDSTRKTERNEE</sequence>
<dbReference type="Gene3D" id="3.40.50.200">
    <property type="entry name" value="Peptidase S8/S53 domain"/>
    <property type="match status" value="1"/>
</dbReference>
<dbReference type="GO" id="GO:0016020">
    <property type="term" value="C:membrane"/>
    <property type="evidence" value="ECO:0007669"/>
    <property type="project" value="TreeGrafter"/>
</dbReference>
<feature type="region of interest" description="Disordered" evidence="5">
    <location>
        <begin position="413"/>
        <end position="437"/>
    </location>
</feature>
<feature type="region of interest" description="Disordered" evidence="5">
    <location>
        <begin position="479"/>
        <end position="543"/>
    </location>
</feature>